<dbReference type="EMBL" id="KZ454988">
    <property type="protein sequence ID" value="PKI84983.1"/>
    <property type="molecule type" value="Genomic_DNA"/>
</dbReference>
<evidence type="ECO:0008006" key="4">
    <source>
        <dbReference type="Google" id="ProtNLM"/>
    </source>
</evidence>
<dbReference type="Proteomes" id="UP000232875">
    <property type="component" value="Unassembled WGS sequence"/>
</dbReference>
<protein>
    <recommendedName>
        <fullName evidence="4">Transmembrane protein</fullName>
    </recommendedName>
</protein>
<evidence type="ECO:0000313" key="2">
    <source>
        <dbReference type="EMBL" id="PKI84983.1"/>
    </source>
</evidence>
<accession>A0A2N1JEK8</accession>
<dbReference type="AlphaFoldDB" id="A0A2N1JEK8"/>
<proteinExistence type="predicted"/>
<dbReference type="OrthoDB" id="5386199at2759"/>
<keyword evidence="1" id="KW-0812">Transmembrane</keyword>
<keyword evidence="3" id="KW-1185">Reference proteome</keyword>
<name>A0A2N1JEK8_9BASI</name>
<organism evidence="2 3">
    <name type="scientific">Malassezia vespertilionis</name>
    <dbReference type="NCBI Taxonomy" id="2020962"/>
    <lineage>
        <taxon>Eukaryota</taxon>
        <taxon>Fungi</taxon>
        <taxon>Dikarya</taxon>
        <taxon>Basidiomycota</taxon>
        <taxon>Ustilaginomycotina</taxon>
        <taxon>Malasseziomycetes</taxon>
        <taxon>Malasseziales</taxon>
        <taxon>Malasseziaceae</taxon>
        <taxon>Malassezia</taxon>
    </lineage>
</organism>
<evidence type="ECO:0000256" key="1">
    <source>
        <dbReference type="SAM" id="Phobius"/>
    </source>
</evidence>
<sequence>MTSLLRRPVAHAGVYATRFRLAPRRSMLNLSRRMYSTEEQKTGIAAMYVGSMRVLYYRLKLFSLSTLSVASVFAPLFVLWPSSIETVGRIGIAATTLAASGTSTALISWIGAPYVGHMTLRRSSPNATPMHYLSDGTNMLLLDDSPSDPKVHASEPYILELATLDWRMRSLKTTVYSPSLLRKTERAFASWELPPSPPPLLLDQGVDQRDSYTVSKLVAETVDVSGGKVRGRWWARWRVDPNDDQATECAGTCEAEGTPVRYFFVDESRLGDDWRVIQ</sequence>
<gene>
    <name evidence="2" type="ORF">MVES_000754</name>
</gene>
<keyword evidence="1" id="KW-0472">Membrane</keyword>
<evidence type="ECO:0000313" key="3">
    <source>
        <dbReference type="Proteomes" id="UP000232875"/>
    </source>
</evidence>
<feature type="transmembrane region" description="Helical" evidence="1">
    <location>
        <begin position="61"/>
        <end position="80"/>
    </location>
</feature>
<feature type="transmembrane region" description="Helical" evidence="1">
    <location>
        <begin position="92"/>
        <end position="115"/>
    </location>
</feature>
<keyword evidence="1" id="KW-1133">Transmembrane helix</keyword>
<reference evidence="2 3" key="1">
    <citation type="submission" date="2017-10" db="EMBL/GenBank/DDBJ databases">
        <title>A novel species of cold-tolerant Malassezia isolated from bats.</title>
        <authorList>
            <person name="Lorch J.M."/>
            <person name="Palmer J.M."/>
            <person name="Vanderwolf K.J."/>
            <person name="Schmidt K.Z."/>
            <person name="Verant M.L."/>
            <person name="Weller T.J."/>
            <person name="Blehert D.S."/>
        </authorList>
    </citation>
    <scope>NUCLEOTIDE SEQUENCE [LARGE SCALE GENOMIC DNA]</scope>
    <source>
        <strain evidence="2 3">NWHC:44797-103</strain>
    </source>
</reference>